<evidence type="ECO:0000256" key="7">
    <source>
        <dbReference type="ARBA" id="ARBA00023122"/>
    </source>
</evidence>
<feature type="transmembrane region" description="Helical" evidence="11">
    <location>
        <begin position="34"/>
        <end position="53"/>
    </location>
</feature>
<dbReference type="SMART" id="SM01091">
    <property type="entry name" value="CorC_HlyC"/>
    <property type="match status" value="1"/>
</dbReference>
<organism evidence="14 15">
    <name type="scientific">Sporomusa acidovorans (strain ATCC 49682 / DSM 3132 / Mol)</name>
    <dbReference type="NCBI Taxonomy" id="1123286"/>
    <lineage>
        <taxon>Bacteria</taxon>
        <taxon>Bacillati</taxon>
        <taxon>Bacillota</taxon>
        <taxon>Negativicutes</taxon>
        <taxon>Selenomonadales</taxon>
        <taxon>Sporomusaceae</taxon>
        <taxon>Sporomusa</taxon>
    </lineage>
</organism>
<keyword evidence="4 10" id="KW-0812">Transmembrane</keyword>
<dbReference type="Pfam" id="PF01595">
    <property type="entry name" value="CNNM"/>
    <property type="match status" value="1"/>
</dbReference>
<dbReference type="PANTHER" id="PTHR43099:SF2">
    <property type="entry name" value="UPF0053 PROTEIN YRKA"/>
    <property type="match status" value="1"/>
</dbReference>
<evidence type="ECO:0000313" key="15">
    <source>
        <dbReference type="Proteomes" id="UP000216052"/>
    </source>
</evidence>
<evidence type="ECO:0000256" key="4">
    <source>
        <dbReference type="ARBA" id="ARBA00022692"/>
    </source>
</evidence>
<evidence type="ECO:0000256" key="1">
    <source>
        <dbReference type="ARBA" id="ARBA00004651"/>
    </source>
</evidence>
<dbReference type="InterPro" id="IPR044751">
    <property type="entry name" value="Ion_transp-like_CBS"/>
</dbReference>
<name>A0ABZ3J4G5_SPOA4</name>
<evidence type="ECO:0000256" key="6">
    <source>
        <dbReference type="ARBA" id="ARBA00022989"/>
    </source>
</evidence>
<comment type="similarity">
    <text evidence="2">Belongs to the UPF0053 family.</text>
</comment>
<gene>
    <name evidence="14" type="ORF">SPACI_030700</name>
</gene>
<accession>A0ABZ3J4G5</accession>
<feature type="transmembrane region" description="Helical" evidence="11">
    <location>
        <begin position="74"/>
        <end position="103"/>
    </location>
</feature>
<feature type="domain" description="CBS" evidence="12">
    <location>
        <begin position="313"/>
        <end position="370"/>
    </location>
</feature>
<comment type="subcellular location">
    <subcellularLocation>
        <location evidence="1">Cell membrane</location>
        <topology evidence="1">Multi-pass membrane protein</topology>
    </subcellularLocation>
</comment>
<feature type="transmembrane region" description="Helical" evidence="11">
    <location>
        <begin position="123"/>
        <end position="150"/>
    </location>
</feature>
<dbReference type="CDD" id="cd04590">
    <property type="entry name" value="CBS_pair_CorC_HlyC_assoc"/>
    <property type="match status" value="1"/>
</dbReference>
<evidence type="ECO:0000256" key="9">
    <source>
        <dbReference type="PROSITE-ProRule" id="PRU00703"/>
    </source>
</evidence>
<evidence type="ECO:0000259" key="13">
    <source>
        <dbReference type="PROSITE" id="PS51846"/>
    </source>
</evidence>
<keyword evidence="3" id="KW-1003">Cell membrane</keyword>
<dbReference type="SUPFAM" id="SSF56176">
    <property type="entry name" value="FAD-binding/transporter-associated domain-like"/>
    <property type="match status" value="1"/>
</dbReference>
<evidence type="ECO:0000313" key="14">
    <source>
        <dbReference type="EMBL" id="XFO73008.1"/>
    </source>
</evidence>
<evidence type="ECO:0000256" key="5">
    <source>
        <dbReference type="ARBA" id="ARBA00022737"/>
    </source>
</evidence>
<evidence type="ECO:0008006" key="16">
    <source>
        <dbReference type="Google" id="ProtNLM"/>
    </source>
</evidence>
<sequence length="471" mass="52748">MLLRRVLLCHAVMIPLIRERCFIDSPLLSLVKLAAALLLVLINGFFVLAEFSLVKIRKTRLEELVQQGNNRAKLALRVVSTFDTYLGATQLGITLASLALGWLGEPAISSLIEPTLVYYFPEAEWLVTSISIALGFIIITFLHIVLGELVPKSMAVQRSETMALACVWLLYIFHKIGYPIILLFNRTAKLILSLMGMKAVNEGDLAHSEEELRMIVSASHRGGVLNQMESELIDNVFDFADRLAREIMVPRQDMVCLFADDPFEENMRVVRETVHTRYPLCMEDKDHIIGMVHIRDLMDFNVCSNGKQDLTSIVREILVVPEGMSVAHLLQVMRRKRTHLAIVADEYGGTAGLVALADVIEEIVGDIHDEHDAIESVEIQRFPDGSFEFDGGVLLDDVTELLNIHLEEHEEDTLGGFIFGMLGRRPEVADKVNIGDYSFEVLSVNGFRIVRVKAVPLFPQKVAAEEASQII</sequence>
<dbReference type="Pfam" id="PF00571">
    <property type="entry name" value="CBS"/>
    <property type="match status" value="2"/>
</dbReference>
<reference evidence="14" key="1">
    <citation type="submission" date="2024-05" db="EMBL/GenBank/DDBJ databases">
        <title>Isolation and characterization of Sporomusa carbonis sp. nov., a carboxydotrophic hydrogenogen in the genus of Sporomusa isolated from a charcoal burning pile.</title>
        <authorList>
            <person name="Boeer T."/>
            <person name="Rosenbaum F."/>
            <person name="Eysell L."/>
            <person name="Mueller V."/>
            <person name="Daniel R."/>
            <person name="Poehlein A."/>
        </authorList>
    </citation>
    <scope>NUCLEOTIDE SEQUENCE [LARGE SCALE GENOMIC DNA]</scope>
    <source>
        <strain evidence="14">DSM 3132</strain>
    </source>
</reference>
<dbReference type="InterPro" id="IPR005170">
    <property type="entry name" value="Transptr-assoc_dom"/>
</dbReference>
<keyword evidence="7 9" id="KW-0129">CBS domain</keyword>
<keyword evidence="15" id="KW-1185">Reference proteome</keyword>
<protein>
    <recommendedName>
        <fullName evidence="16">Magnesium and cobalt efflux protein CorC</fullName>
    </recommendedName>
</protein>
<evidence type="ECO:0000256" key="11">
    <source>
        <dbReference type="SAM" id="Phobius"/>
    </source>
</evidence>
<evidence type="ECO:0000259" key="12">
    <source>
        <dbReference type="PROSITE" id="PS51371"/>
    </source>
</evidence>
<dbReference type="Proteomes" id="UP000216052">
    <property type="component" value="Chromosome"/>
</dbReference>
<dbReference type="PROSITE" id="PS51371">
    <property type="entry name" value="CBS"/>
    <property type="match status" value="2"/>
</dbReference>
<feature type="domain" description="CNNM transmembrane" evidence="13">
    <location>
        <begin position="25"/>
        <end position="229"/>
    </location>
</feature>
<keyword evidence="8 10" id="KW-0472">Membrane</keyword>
<dbReference type="Gene3D" id="3.30.465.10">
    <property type="match status" value="1"/>
</dbReference>
<dbReference type="InterPro" id="IPR002550">
    <property type="entry name" value="CNNM"/>
</dbReference>
<evidence type="ECO:0000256" key="8">
    <source>
        <dbReference type="ARBA" id="ARBA00023136"/>
    </source>
</evidence>
<keyword evidence="5" id="KW-0677">Repeat</keyword>
<dbReference type="InterPro" id="IPR051676">
    <property type="entry name" value="UPF0053_domain"/>
</dbReference>
<feature type="transmembrane region" description="Helical" evidence="11">
    <location>
        <begin position="162"/>
        <end position="184"/>
    </location>
</feature>
<dbReference type="PANTHER" id="PTHR43099">
    <property type="entry name" value="UPF0053 PROTEIN YRKA"/>
    <property type="match status" value="1"/>
</dbReference>
<dbReference type="Pfam" id="PF03471">
    <property type="entry name" value="CorC_HlyC"/>
    <property type="match status" value="1"/>
</dbReference>
<evidence type="ECO:0000256" key="3">
    <source>
        <dbReference type="ARBA" id="ARBA00022475"/>
    </source>
</evidence>
<dbReference type="InterPro" id="IPR000644">
    <property type="entry name" value="CBS_dom"/>
</dbReference>
<dbReference type="PROSITE" id="PS51846">
    <property type="entry name" value="CNNM"/>
    <property type="match status" value="1"/>
</dbReference>
<dbReference type="InterPro" id="IPR016169">
    <property type="entry name" value="FAD-bd_PCMH_sub2"/>
</dbReference>
<dbReference type="Gene3D" id="3.10.580.10">
    <property type="entry name" value="CBS-domain"/>
    <property type="match status" value="1"/>
</dbReference>
<feature type="domain" description="CBS" evidence="12">
    <location>
        <begin position="248"/>
        <end position="310"/>
    </location>
</feature>
<dbReference type="SUPFAM" id="SSF54631">
    <property type="entry name" value="CBS-domain pair"/>
    <property type="match status" value="1"/>
</dbReference>
<dbReference type="EMBL" id="CP155571">
    <property type="protein sequence ID" value="XFO73008.1"/>
    <property type="molecule type" value="Genomic_DNA"/>
</dbReference>
<dbReference type="InterPro" id="IPR046342">
    <property type="entry name" value="CBS_dom_sf"/>
</dbReference>
<keyword evidence="6 10" id="KW-1133">Transmembrane helix</keyword>
<evidence type="ECO:0000256" key="10">
    <source>
        <dbReference type="PROSITE-ProRule" id="PRU01193"/>
    </source>
</evidence>
<dbReference type="InterPro" id="IPR036318">
    <property type="entry name" value="FAD-bd_PCMH-like_sf"/>
</dbReference>
<evidence type="ECO:0000256" key="2">
    <source>
        <dbReference type="ARBA" id="ARBA00006337"/>
    </source>
</evidence>
<proteinExistence type="inferred from homology"/>